<evidence type="ECO:0000256" key="6">
    <source>
        <dbReference type="ARBA" id="ARBA00022679"/>
    </source>
</evidence>
<dbReference type="PANTHER" id="PTHR32282">
    <property type="entry name" value="BINDING PROTEIN TRANSPEPTIDASE, PUTATIVE-RELATED"/>
    <property type="match status" value="1"/>
</dbReference>
<dbReference type="SUPFAM" id="SSF53955">
    <property type="entry name" value="Lysozyme-like"/>
    <property type="match status" value="1"/>
</dbReference>
<keyword evidence="7" id="KW-0378">Hydrolase</keyword>
<dbReference type="InterPro" id="IPR001264">
    <property type="entry name" value="Glyco_trans_51"/>
</dbReference>
<evidence type="ECO:0000256" key="7">
    <source>
        <dbReference type="ARBA" id="ARBA00022801"/>
    </source>
</evidence>
<keyword evidence="9" id="KW-0573">Peptidoglycan synthesis</keyword>
<evidence type="ECO:0000256" key="4">
    <source>
        <dbReference type="ARBA" id="ARBA00022670"/>
    </source>
</evidence>
<evidence type="ECO:0000259" key="18">
    <source>
        <dbReference type="Pfam" id="PF00912"/>
    </source>
</evidence>
<dbReference type="Pfam" id="PF00912">
    <property type="entry name" value="Transgly"/>
    <property type="match status" value="1"/>
</dbReference>
<comment type="catalytic activity">
    <reaction evidence="13">
        <text>Preferential cleavage: (Ac)2-L-Lys-D-Ala-|-D-Ala. Also transpeptidation of peptidyl-alanyl moieties that are N-acyl substituents of D-alanine.</text>
        <dbReference type="EC" id="3.4.16.4"/>
    </reaction>
</comment>
<dbReference type="RefSeq" id="WP_275472992.1">
    <property type="nucleotide sequence ID" value="NZ_CP162940.1"/>
</dbReference>
<keyword evidence="8" id="KW-0133">Cell shape</keyword>
<keyword evidence="10 16" id="KW-0472">Membrane</keyword>
<feature type="region of interest" description="Disordered" evidence="15">
    <location>
        <begin position="661"/>
        <end position="786"/>
    </location>
</feature>
<keyword evidence="12" id="KW-0961">Cell wall biogenesis/degradation</keyword>
<evidence type="ECO:0000256" key="8">
    <source>
        <dbReference type="ARBA" id="ARBA00022960"/>
    </source>
</evidence>
<accession>A0ABV5AJV0</accession>
<protein>
    <submittedName>
        <fullName evidence="19">Transglycosylase domain-containing protein</fullName>
    </submittedName>
</protein>
<feature type="domain" description="Penicillin-binding protein transpeptidase" evidence="17">
    <location>
        <begin position="336"/>
        <end position="588"/>
    </location>
</feature>
<feature type="compositionally biased region" description="Low complexity" evidence="15">
    <location>
        <begin position="709"/>
        <end position="720"/>
    </location>
</feature>
<gene>
    <name evidence="19" type="ORF">KKP3000_001725</name>
</gene>
<feature type="transmembrane region" description="Helical" evidence="16">
    <location>
        <begin position="20"/>
        <end position="41"/>
    </location>
</feature>
<evidence type="ECO:0000259" key="17">
    <source>
        <dbReference type="Pfam" id="PF00905"/>
    </source>
</evidence>
<evidence type="ECO:0000256" key="2">
    <source>
        <dbReference type="ARBA" id="ARBA00022475"/>
    </source>
</evidence>
<dbReference type="Pfam" id="PF00905">
    <property type="entry name" value="Transpeptidase"/>
    <property type="match status" value="1"/>
</dbReference>
<dbReference type="Gene3D" id="3.40.710.10">
    <property type="entry name" value="DD-peptidase/beta-lactamase superfamily"/>
    <property type="match status" value="1"/>
</dbReference>
<sequence length="786" mass="82642">MKHARKPTVKSKRRPLKTLVVVIVTLFFVGIAAGAIGYFALLRMTPISLSKLTATPQATVVYDKTGAVYEQIGTTPTTLTYSQIPKNLQDALVATEDHNFWTGSSVDLKSIFRSVVVDILTSGANQGASTIEEQLAKIVFLNDNKTMSYKLKEIGMGIHIDQYFTKQEILTMYLNKVFLGENTVGVQQAAMRYFGVDLSKDPNGLTLDQAALLAGLPQAPSSYDPLKNPKAALTRRNQVLENMVKYGYLTEQAAKVAEQAPLGVKYHSLPDSTWDTHPLFTNFLFDYASKQGITAQQLLEGGLKIHTTIDPNVQQAVDDVFWSGDYDSDFPGQVEGAAVFVDPKTGGILGAAGSRKEGYAPLGTDRIYSNSSPGSSIKPIMEYAPAIQSGNWGPSSILDNQPQDFGGGYEPQNWEGVSGPSKVTLQYALQWSQNVASVWLLQQIGLQTGTSFAEKDGIQLTAEDKQHLGVAIGGMQYGVNPLEMAQAYEAFDNQGVQMKAHLITDIVNQAGQTIYQFQPQATTVMSAQTASIMTSLMEDVVNAGTGTSAQVPGWGVAGKTGTVQYDSGLNGSEPNWIRDAWFDGYTPNIVGSIHIGYDVSTPENHMTMSPLDPSANAAKIFGDIVRLAEANTAPEQFGQPSYTSSQQTGAAAVNNTSVANATSTSNSTANTSANNTTVTPGQSLTNSSTGNDTSQPTTGNSSDQSTGNSTNPGSPSQTGTGTSGTGSSGTDTSGTGTSGTSGTSSTGTDTSGGSTQTGSTGTSNTSTSSTGGTTTSGSSPGNSTGQ</sequence>
<name>A0ABV5AJV0_9BACL</name>
<evidence type="ECO:0000256" key="11">
    <source>
        <dbReference type="ARBA" id="ARBA00023268"/>
    </source>
</evidence>
<keyword evidence="3" id="KW-0121">Carboxypeptidase</keyword>
<dbReference type="InterPro" id="IPR036950">
    <property type="entry name" value="PBP_transglycosylase"/>
</dbReference>
<dbReference type="Proteomes" id="UP001579974">
    <property type="component" value="Unassembled WGS sequence"/>
</dbReference>
<evidence type="ECO:0000256" key="10">
    <source>
        <dbReference type="ARBA" id="ARBA00023136"/>
    </source>
</evidence>
<keyword evidence="4" id="KW-0645">Protease</keyword>
<evidence type="ECO:0000256" key="13">
    <source>
        <dbReference type="ARBA" id="ARBA00034000"/>
    </source>
</evidence>
<feature type="compositionally biased region" description="Low complexity" evidence="15">
    <location>
        <begin position="661"/>
        <end position="679"/>
    </location>
</feature>
<dbReference type="EMBL" id="JBDXSU010000023">
    <property type="protein sequence ID" value="MFB5192521.1"/>
    <property type="molecule type" value="Genomic_DNA"/>
</dbReference>
<evidence type="ECO:0000256" key="3">
    <source>
        <dbReference type="ARBA" id="ARBA00022645"/>
    </source>
</evidence>
<keyword evidence="20" id="KW-1185">Reference proteome</keyword>
<dbReference type="InterPro" id="IPR023346">
    <property type="entry name" value="Lysozyme-like_dom_sf"/>
</dbReference>
<organism evidence="19 20">
    <name type="scientific">Alicyclobacillus fastidiosus</name>
    <dbReference type="NCBI Taxonomy" id="392011"/>
    <lineage>
        <taxon>Bacteria</taxon>
        <taxon>Bacillati</taxon>
        <taxon>Bacillota</taxon>
        <taxon>Bacilli</taxon>
        <taxon>Bacillales</taxon>
        <taxon>Alicyclobacillaceae</taxon>
        <taxon>Alicyclobacillus</taxon>
    </lineage>
</organism>
<evidence type="ECO:0000256" key="5">
    <source>
        <dbReference type="ARBA" id="ARBA00022676"/>
    </source>
</evidence>
<feature type="compositionally biased region" description="Low complexity" evidence="15">
    <location>
        <begin position="728"/>
        <end position="786"/>
    </location>
</feature>
<evidence type="ECO:0000256" key="15">
    <source>
        <dbReference type="SAM" id="MobiDB-lite"/>
    </source>
</evidence>
<comment type="caution">
    <text evidence="19">The sequence shown here is derived from an EMBL/GenBank/DDBJ whole genome shotgun (WGS) entry which is preliminary data.</text>
</comment>
<evidence type="ECO:0000256" key="1">
    <source>
        <dbReference type="ARBA" id="ARBA00004236"/>
    </source>
</evidence>
<dbReference type="SUPFAM" id="SSF56601">
    <property type="entry name" value="beta-lactamase/transpeptidase-like"/>
    <property type="match status" value="1"/>
</dbReference>
<dbReference type="PANTHER" id="PTHR32282:SF11">
    <property type="entry name" value="PENICILLIN-BINDING PROTEIN 1B"/>
    <property type="match status" value="1"/>
</dbReference>
<evidence type="ECO:0000313" key="19">
    <source>
        <dbReference type="EMBL" id="MFB5192521.1"/>
    </source>
</evidence>
<keyword evidence="11" id="KW-0511">Multifunctional enzyme</keyword>
<comment type="catalytic activity">
    <reaction evidence="14">
        <text>[GlcNAc-(1-&gt;4)-Mur2Ac(oyl-L-Ala-gamma-D-Glu-L-Lys-D-Ala-D-Ala)](n)-di-trans,octa-cis-undecaprenyl diphosphate + beta-D-GlcNAc-(1-&gt;4)-Mur2Ac(oyl-L-Ala-gamma-D-Glu-L-Lys-D-Ala-D-Ala)-di-trans,octa-cis-undecaprenyl diphosphate = [GlcNAc-(1-&gt;4)-Mur2Ac(oyl-L-Ala-gamma-D-Glu-L-Lys-D-Ala-D-Ala)](n+1)-di-trans,octa-cis-undecaprenyl diphosphate + di-trans,octa-cis-undecaprenyl diphosphate + H(+)</text>
        <dbReference type="Rhea" id="RHEA:23708"/>
        <dbReference type="Rhea" id="RHEA-COMP:9602"/>
        <dbReference type="Rhea" id="RHEA-COMP:9603"/>
        <dbReference type="ChEBI" id="CHEBI:15378"/>
        <dbReference type="ChEBI" id="CHEBI:58405"/>
        <dbReference type="ChEBI" id="CHEBI:60033"/>
        <dbReference type="ChEBI" id="CHEBI:78435"/>
        <dbReference type="EC" id="2.4.99.28"/>
    </reaction>
</comment>
<proteinExistence type="predicted"/>
<dbReference type="InterPro" id="IPR001460">
    <property type="entry name" value="PCN-bd_Tpept"/>
</dbReference>
<feature type="domain" description="Glycosyl transferase family 51" evidence="18">
    <location>
        <begin position="75"/>
        <end position="243"/>
    </location>
</feature>
<evidence type="ECO:0000256" key="12">
    <source>
        <dbReference type="ARBA" id="ARBA00023316"/>
    </source>
</evidence>
<dbReference type="InterPro" id="IPR050396">
    <property type="entry name" value="Glycosyltr_51/Transpeptidase"/>
</dbReference>
<comment type="subcellular location">
    <subcellularLocation>
        <location evidence="1">Cell membrane</location>
    </subcellularLocation>
</comment>
<keyword evidence="16" id="KW-0812">Transmembrane</keyword>
<evidence type="ECO:0000256" key="14">
    <source>
        <dbReference type="ARBA" id="ARBA00049902"/>
    </source>
</evidence>
<evidence type="ECO:0000256" key="9">
    <source>
        <dbReference type="ARBA" id="ARBA00022984"/>
    </source>
</evidence>
<feature type="compositionally biased region" description="Polar residues" evidence="15">
    <location>
        <begin position="680"/>
        <end position="708"/>
    </location>
</feature>
<reference evidence="19 20" key="1">
    <citation type="journal article" date="2024" name="Int. J. Mol. Sci.">
        <title>Exploration of Alicyclobacillus spp. Genome in Search of Antibiotic Resistance.</title>
        <authorList>
            <person name="Bucka-Kolendo J."/>
            <person name="Kiousi D.E."/>
            <person name="Dekowska A."/>
            <person name="Mikolajczuk-Szczyrba A."/>
            <person name="Karadedos D.M."/>
            <person name="Michael P."/>
            <person name="Galanis A."/>
            <person name="Sokolowska B."/>
        </authorList>
    </citation>
    <scope>NUCLEOTIDE SEQUENCE [LARGE SCALE GENOMIC DNA]</scope>
    <source>
        <strain evidence="19 20">KKP 3000</strain>
    </source>
</reference>
<keyword evidence="6" id="KW-0808">Transferase</keyword>
<evidence type="ECO:0000256" key="16">
    <source>
        <dbReference type="SAM" id="Phobius"/>
    </source>
</evidence>
<dbReference type="Gene3D" id="1.10.3810.10">
    <property type="entry name" value="Biosynthetic peptidoglycan transglycosylase-like"/>
    <property type="match status" value="1"/>
</dbReference>
<evidence type="ECO:0000313" key="20">
    <source>
        <dbReference type="Proteomes" id="UP001579974"/>
    </source>
</evidence>
<keyword evidence="5" id="KW-0328">Glycosyltransferase</keyword>
<keyword evidence="16" id="KW-1133">Transmembrane helix</keyword>
<dbReference type="InterPro" id="IPR012338">
    <property type="entry name" value="Beta-lactam/transpept-like"/>
</dbReference>
<keyword evidence="2" id="KW-1003">Cell membrane</keyword>